<feature type="signal peptide" evidence="3">
    <location>
        <begin position="1"/>
        <end position="27"/>
    </location>
</feature>
<gene>
    <name evidence="3 7" type="primary">sctC</name>
    <name evidence="7" type="ORF">RXV79_04070</name>
</gene>
<keyword evidence="2 3" id="KW-0732">Signal</keyword>
<accession>A0ABZ0D3C5</accession>
<dbReference type="InterPro" id="IPR004846">
    <property type="entry name" value="T2SS/T3SS_dom"/>
</dbReference>
<dbReference type="Gene3D" id="3.30.1370.120">
    <property type="match status" value="2"/>
</dbReference>
<evidence type="ECO:0000313" key="7">
    <source>
        <dbReference type="EMBL" id="WOB09239.1"/>
    </source>
</evidence>
<reference evidence="7 8" key="1">
    <citation type="submission" date="2023-10" db="EMBL/GenBank/DDBJ databases">
        <title>Bacteria for the degradation of biodegradable plastic PBAT(Polybutylene adipate terephthalate).</title>
        <authorList>
            <person name="Weon H.-Y."/>
            <person name="Yeon J."/>
        </authorList>
    </citation>
    <scope>NUCLEOTIDE SEQUENCE [LARGE SCALE GENOMIC DNA]</scope>
    <source>
        <strain evidence="7 8">SBD 7-3</strain>
    </source>
</reference>
<dbReference type="Proteomes" id="UP001303946">
    <property type="component" value="Chromosome"/>
</dbReference>
<dbReference type="InterPro" id="IPR005644">
    <property type="entry name" value="NolW-like"/>
</dbReference>
<comment type="subcellular location">
    <subcellularLocation>
        <location evidence="1 3 4">Cell outer membrane</location>
    </subcellularLocation>
</comment>
<evidence type="ECO:0000259" key="6">
    <source>
        <dbReference type="Pfam" id="PF03958"/>
    </source>
</evidence>
<dbReference type="Gene3D" id="3.55.50.30">
    <property type="match status" value="1"/>
</dbReference>
<keyword evidence="3" id="KW-0472">Membrane</keyword>
<keyword evidence="8" id="KW-1185">Reference proteome</keyword>
<keyword evidence="3" id="KW-0998">Cell outer membrane</keyword>
<keyword evidence="3 4" id="KW-0813">Transport</keyword>
<dbReference type="PRINTS" id="PR01337">
    <property type="entry name" value="TYPE3OMGPROT"/>
</dbReference>
<keyword evidence="3" id="KW-0811">Translocation</keyword>
<dbReference type="InterPro" id="IPR003522">
    <property type="entry name" value="T3SS_OM_pore_YscC"/>
</dbReference>
<dbReference type="HAMAP" id="MF_02219">
    <property type="entry name" value="Type_III_secretin"/>
    <property type="match status" value="1"/>
</dbReference>
<dbReference type="PANTHER" id="PTHR30332:SF5">
    <property type="entry name" value="SPI-1 TYPE 3 SECRETION SYSTEM SECRETIN"/>
    <property type="match status" value="1"/>
</dbReference>
<evidence type="ECO:0000256" key="3">
    <source>
        <dbReference type="HAMAP-Rule" id="MF_02219"/>
    </source>
</evidence>
<evidence type="ECO:0000256" key="4">
    <source>
        <dbReference type="RuleBase" id="RU004004"/>
    </source>
</evidence>
<proteinExistence type="inferred from homology"/>
<evidence type="ECO:0000259" key="5">
    <source>
        <dbReference type="Pfam" id="PF00263"/>
    </source>
</evidence>
<dbReference type="Pfam" id="PF03958">
    <property type="entry name" value="Secretin_N"/>
    <property type="match status" value="2"/>
</dbReference>
<dbReference type="InterPro" id="IPR038591">
    <property type="entry name" value="NolW-like_sf"/>
</dbReference>
<feature type="domain" description="NolW-like" evidence="6">
    <location>
        <begin position="113"/>
        <end position="173"/>
    </location>
</feature>
<comment type="similarity">
    <text evidence="3">Belongs to the bacterial secretin family. T3SS SctC subfamily.</text>
</comment>
<protein>
    <recommendedName>
        <fullName evidence="3">Type 3 secretion system secretin</fullName>
        <shortName evidence="3">T3SS secretin</shortName>
    </recommendedName>
</protein>
<dbReference type="EMBL" id="CP136336">
    <property type="protein sequence ID" value="WOB09239.1"/>
    <property type="molecule type" value="Genomic_DNA"/>
</dbReference>
<sequence length="572" mass="60775" precursor="true">MVQSSFQRYAFALLGLALLLLAQHSGAAELPWRGKPFQIVANEKPLPDFLRELAASQGTTAVIDGKVSGVISGKFAGVSALTILNNLCTTNGLTWYYDGAFLYVDLAADARSEVLPIASANAARISETLARLRIADSRYPLTISRDDGTVHVSGPKRYVEMVRQAVRLVDQRTALADGAEIRLFPLKYAWAADFKINRSGRETVIPGVANVLRSLYGRHAGAAGGSGGRSSGSALGVGPNRQIKMRSGDVVNAPKLELPGVSPAGGDDTLGGVSSMSASGELPQFQADTRMNAVLVRDTPDRMAQYARLIESMDVRPRLLEIEVTIMDISTDRLQSLGVDWRANGRHADVQTGRGDAPPLTWGNATTEGGTTRATTPLGLVFTAAIGNDIRNYLLARVSALATKGDANFVARPKVMTLDNTEAVLENLSEFYVRVDGFQDAGLFSVTAGTAVRVTPLIVDDKGARGVLMSIDIVDGDLSAASVDRIPIVRRRTVNTQALVDEGTSLLIAGYSSEEKSNVSSGVPLLSDIPLVGKLFQYSDKKQVNMERFYLLTPRLVTPAAAAAAAASAAGG</sequence>
<comment type="function">
    <text evidence="3">Component of the type III secretion system (T3SS), also called injectisome, which is used to inject bacterial effector proteins into eukaryotic host cells. Forms a ring-shaped multimeric structure with an apparent central pore in the outer membrane.</text>
</comment>
<comment type="subunit">
    <text evidence="3">The core secretion machinery of the T3SS is composed of approximately 20 different proteins, including cytoplasmic components, a base, an export apparatus and a needle. This subunit is part of the base, which anchors the injectisome in the bacterial cell envelope. Forms a stable homooligomeric complex.</text>
</comment>
<dbReference type="InterPro" id="IPR050810">
    <property type="entry name" value="Bact_Secretion_Sys_Channel"/>
</dbReference>
<name>A0ABZ0D3C5_9BURK</name>
<evidence type="ECO:0000256" key="2">
    <source>
        <dbReference type="ARBA" id="ARBA00022729"/>
    </source>
</evidence>
<evidence type="ECO:0000256" key="1">
    <source>
        <dbReference type="ARBA" id="ARBA00004442"/>
    </source>
</evidence>
<dbReference type="Pfam" id="PF00263">
    <property type="entry name" value="Secretin"/>
    <property type="match status" value="1"/>
</dbReference>
<dbReference type="RefSeq" id="WP_316702196.1">
    <property type="nucleotide sequence ID" value="NZ_CP136336.1"/>
</dbReference>
<organism evidence="7 8">
    <name type="scientific">Piscinibacter gummiphilus</name>
    <dbReference type="NCBI Taxonomy" id="946333"/>
    <lineage>
        <taxon>Bacteria</taxon>
        <taxon>Pseudomonadati</taxon>
        <taxon>Pseudomonadota</taxon>
        <taxon>Betaproteobacteria</taxon>
        <taxon>Burkholderiales</taxon>
        <taxon>Sphaerotilaceae</taxon>
        <taxon>Piscinibacter</taxon>
    </lineage>
</organism>
<feature type="chain" id="PRO_5044906734" description="Type 3 secretion system secretin" evidence="3">
    <location>
        <begin position="28"/>
        <end position="572"/>
    </location>
</feature>
<keyword evidence="3" id="KW-0653">Protein transport</keyword>
<feature type="domain" description="Type II/III secretion system secretin-like" evidence="5">
    <location>
        <begin position="400"/>
        <end position="557"/>
    </location>
</feature>
<feature type="domain" description="NolW-like" evidence="6">
    <location>
        <begin position="182"/>
        <end position="318"/>
    </location>
</feature>
<dbReference type="PANTHER" id="PTHR30332">
    <property type="entry name" value="PROBABLE GENERAL SECRETION PATHWAY PROTEIN D"/>
    <property type="match status" value="1"/>
</dbReference>
<dbReference type="NCBIfam" id="TIGR02516">
    <property type="entry name" value="type_III_yscC"/>
    <property type="match status" value="1"/>
</dbReference>
<evidence type="ECO:0000313" key="8">
    <source>
        <dbReference type="Proteomes" id="UP001303946"/>
    </source>
</evidence>